<dbReference type="SUPFAM" id="SSF81383">
    <property type="entry name" value="F-box domain"/>
    <property type="match status" value="1"/>
</dbReference>
<dbReference type="PROSITE" id="PS50181">
    <property type="entry name" value="FBOX"/>
    <property type="match status" value="1"/>
</dbReference>
<dbReference type="CDD" id="cd09917">
    <property type="entry name" value="F-box_SF"/>
    <property type="match status" value="1"/>
</dbReference>
<protein>
    <recommendedName>
        <fullName evidence="1">F-box domain-containing protein</fullName>
    </recommendedName>
</protein>
<evidence type="ECO:0000313" key="2">
    <source>
        <dbReference type="EMBL" id="KAG2229686.1"/>
    </source>
</evidence>
<reference evidence="2" key="1">
    <citation type="submission" date="2021-01" db="EMBL/GenBank/DDBJ databases">
        <title>Metabolic potential, ecology and presence of endohyphal bacteria is reflected in genomic diversity of Mucoromycotina.</title>
        <authorList>
            <person name="Muszewska A."/>
            <person name="Okrasinska A."/>
            <person name="Steczkiewicz K."/>
            <person name="Drgas O."/>
            <person name="Orlowska M."/>
            <person name="Perlinska-Lenart U."/>
            <person name="Aleksandrzak-Piekarczyk T."/>
            <person name="Szatraj K."/>
            <person name="Zielenkiewicz U."/>
            <person name="Pilsyk S."/>
            <person name="Malc E."/>
            <person name="Mieczkowski P."/>
            <person name="Kruszewska J.S."/>
            <person name="Biernat P."/>
            <person name="Pawlowska J."/>
        </authorList>
    </citation>
    <scope>NUCLEOTIDE SEQUENCE</scope>
    <source>
        <strain evidence="2">WA0000018081</strain>
    </source>
</reference>
<dbReference type="AlphaFoldDB" id="A0A8H7VP56"/>
<evidence type="ECO:0000313" key="3">
    <source>
        <dbReference type="Proteomes" id="UP000613177"/>
    </source>
</evidence>
<feature type="domain" description="F-box" evidence="1">
    <location>
        <begin position="1"/>
        <end position="45"/>
    </location>
</feature>
<dbReference type="SUPFAM" id="SSF52047">
    <property type="entry name" value="RNI-like"/>
    <property type="match status" value="1"/>
</dbReference>
<keyword evidence="3" id="KW-1185">Reference proteome</keyword>
<dbReference type="Gene3D" id="3.80.10.10">
    <property type="entry name" value="Ribonuclease Inhibitor"/>
    <property type="match status" value="2"/>
</dbReference>
<comment type="caution">
    <text evidence="2">The sequence shown here is derived from an EMBL/GenBank/DDBJ whole genome shotgun (WGS) entry which is preliminary data.</text>
</comment>
<dbReference type="EMBL" id="JAEPRE010000252">
    <property type="protein sequence ID" value="KAG2229686.1"/>
    <property type="molecule type" value="Genomic_DNA"/>
</dbReference>
<gene>
    <name evidence="2" type="ORF">INT48_007785</name>
</gene>
<sequence length="587" mass="67167">MQQNILPAEILQQIFEELSINDLFKCQFVCHSWHIAAKRNFYKDVEFKTSFGINLFLTCIHDQNKALSIPSPGIFVKRLFFNHSPKTAAMQSLGVGSTLSSQHFQALAIHCPNVTTIDCTQNLNNVIVTALLSLPEDVKWDKLESFPDGNRISLELYKECAYKFRSSLTTLYFGAEPLSYLSQFPCLCVLDMTNCPITCIDELEYILNTCTQLEQLVLTLKGCSSEARQLSRQVYSSLKLLKLKTEDDQFEYMFLRYIMYKFNSLVSLEAYGMNLLDISLKDEEEYTGLIQWINSLKSAELILRGYDYNMVPQVASTYLSGIFKTQAQHMEYDTTLNIHNTNHTMTNTNNITFLVFSTMPINEYCMQRDIDIQLPQFETDDRLIHANYISQFSPFVNEIFITYEGTPIYTRGCSHFLDSIIEQCTTLRSVNVNYSDLDITTNSVNETITDFAISNSQISIDFFPTLSFSCPNLKNLTLHRNFHSRTSEYAVYIDIPHTDLDVLSLLGEIQFPWISTLGGNDNPGWIIMISTTHQKRHFKIDGMTALLSEIKQEYLGYYCGISIGINCRGIKKFRISALSTDTCIDLS</sequence>
<accession>A0A8H7VP56</accession>
<dbReference type="PANTHER" id="PTHR38926:SF5">
    <property type="entry name" value="F-BOX AND LEUCINE-RICH REPEAT PROTEIN 6"/>
    <property type="match status" value="1"/>
</dbReference>
<organism evidence="2 3">
    <name type="scientific">Thamnidium elegans</name>
    <dbReference type="NCBI Taxonomy" id="101142"/>
    <lineage>
        <taxon>Eukaryota</taxon>
        <taxon>Fungi</taxon>
        <taxon>Fungi incertae sedis</taxon>
        <taxon>Mucoromycota</taxon>
        <taxon>Mucoromycotina</taxon>
        <taxon>Mucoromycetes</taxon>
        <taxon>Mucorales</taxon>
        <taxon>Mucorineae</taxon>
        <taxon>Mucoraceae</taxon>
        <taxon>Thamnidium</taxon>
    </lineage>
</organism>
<dbReference type="Proteomes" id="UP000613177">
    <property type="component" value="Unassembled WGS sequence"/>
</dbReference>
<dbReference type="Pfam" id="PF12937">
    <property type="entry name" value="F-box-like"/>
    <property type="match status" value="1"/>
</dbReference>
<evidence type="ECO:0000259" key="1">
    <source>
        <dbReference type="PROSITE" id="PS50181"/>
    </source>
</evidence>
<dbReference type="SMART" id="SM00256">
    <property type="entry name" value="FBOX"/>
    <property type="match status" value="1"/>
</dbReference>
<name>A0A8H7VP56_9FUNG</name>
<proteinExistence type="predicted"/>
<dbReference type="PANTHER" id="PTHR38926">
    <property type="entry name" value="F-BOX DOMAIN CONTAINING PROTEIN, EXPRESSED"/>
    <property type="match status" value="1"/>
</dbReference>
<dbReference type="InterPro" id="IPR032675">
    <property type="entry name" value="LRR_dom_sf"/>
</dbReference>
<dbReference type="InterPro" id="IPR001810">
    <property type="entry name" value="F-box_dom"/>
</dbReference>
<dbReference type="InterPro" id="IPR036047">
    <property type="entry name" value="F-box-like_dom_sf"/>
</dbReference>